<gene>
    <name evidence="2" type="ORF">SCOCK_160076</name>
</gene>
<feature type="region of interest" description="Disordered" evidence="1">
    <location>
        <begin position="1"/>
        <end position="23"/>
    </location>
</feature>
<evidence type="ECO:0000313" key="2">
    <source>
        <dbReference type="EMBL" id="CAG6392294.1"/>
    </source>
</evidence>
<name>A0A9W4GQ48_9ACTN</name>
<evidence type="ECO:0000256" key="1">
    <source>
        <dbReference type="SAM" id="MobiDB-lite"/>
    </source>
</evidence>
<organism evidence="2 3">
    <name type="scientific">Actinacidiphila cocklensis</name>
    <dbReference type="NCBI Taxonomy" id="887465"/>
    <lineage>
        <taxon>Bacteria</taxon>
        <taxon>Bacillati</taxon>
        <taxon>Actinomycetota</taxon>
        <taxon>Actinomycetes</taxon>
        <taxon>Kitasatosporales</taxon>
        <taxon>Streptomycetaceae</taxon>
        <taxon>Actinacidiphila</taxon>
    </lineage>
</organism>
<accession>A0A9W4GQ48</accession>
<comment type="caution">
    <text evidence="2">The sequence shown here is derived from an EMBL/GenBank/DDBJ whole genome shotgun (WGS) entry which is preliminary data.</text>
</comment>
<evidence type="ECO:0000313" key="3">
    <source>
        <dbReference type="Proteomes" id="UP001152519"/>
    </source>
</evidence>
<sequence length="30" mass="3283">MCAESVLPEGQGWQHGPSSKDVAAWHQFKA</sequence>
<keyword evidence="3" id="KW-1185">Reference proteome</keyword>
<protein>
    <submittedName>
        <fullName evidence="2">Uncharacterized protein</fullName>
    </submittedName>
</protein>
<dbReference type="Proteomes" id="UP001152519">
    <property type="component" value="Unassembled WGS sequence"/>
</dbReference>
<reference evidence="2" key="1">
    <citation type="submission" date="2021-05" db="EMBL/GenBank/DDBJ databases">
        <authorList>
            <person name="Arsene-Ploetze F."/>
        </authorList>
    </citation>
    <scope>NUCLEOTIDE SEQUENCE</scope>
    <source>
        <strain evidence="2">DSM 42138</strain>
    </source>
</reference>
<dbReference type="AlphaFoldDB" id="A0A9W4GQ48"/>
<dbReference type="EMBL" id="CAJSLV010000044">
    <property type="protein sequence ID" value="CAG6392294.1"/>
    <property type="molecule type" value="Genomic_DNA"/>
</dbReference>
<proteinExistence type="predicted"/>